<evidence type="ECO:0000256" key="1">
    <source>
        <dbReference type="ARBA" id="ARBA00001947"/>
    </source>
</evidence>
<dbReference type="PANTHER" id="PTHR43175:SF3">
    <property type="entry name" value="CARBON DISULFIDE HYDROLASE"/>
    <property type="match status" value="1"/>
</dbReference>
<dbReference type="Gene3D" id="3.40.1050.10">
    <property type="entry name" value="Carbonic anhydrase"/>
    <property type="match status" value="1"/>
</dbReference>
<keyword evidence="3" id="KW-0479">Metal-binding</keyword>
<dbReference type="OrthoDB" id="10248475at2759"/>
<organism evidence="5 6">
    <name type="scientific">Monilinia vaccinii-corymbosi</name>
    <dbReference type="NCBI Taxonomy" id="61207"/>
    <lineage>
        <taxon>Eukaryota</taxon>
        <taxon>Fungi</taxon>
        <taxon>Dikarya</taxon>
        <taxon>Ascomycota</taxon>
        <taxon>Pezizomycotina</taxon>
        <taxon>Leotiomycetes</taxon>
        <taxon>Helotiales</taxon>
        <taxon>Sclerotiniaceae</taxon>
        <taxon>Monilinia</taxon>
    </lineage>
</organism>
<evidence type="ECO:0000313" key="6">
    <source>
        <dbReference type="Proteomes" id="UP000672032"/>
    </source>
</evidence>
<evidence type="ECO:0000256" key="3">
    <source>
        <dbReference type="ARBA" id="ARBA00022723"/>
    </source>
</evidence>
<gene>
    <name evidence="5" type="ORF">DSL72_005170</name>
</gene>
<dbReference type="AlphaFoldDB" id="A0A8A3PEG0"/>
<name>A0A8A3PEG0_9HELO</name>
<dbReference type="Proteomes" id="UP000672032">
    <property type="component" value="Chromosome 4"/>
</dbReference>
<comment type="cofactor">
    <cofactor evidence="1">
        <name>Zn(2+)</name>
        <dbReference type="ChEBI" id="CHEBI:29105"/>
    </cofactor>
</comment>
<dbReference type="InterPro" id="IPR001765">
    <property type="entry name" value="Carbonic_anhydrase"/>
</dbReference>
<accession>A0A8A3PEG0</accession>
<evidence type="ECO:0008006" key="7">
    <source>
        <dbReference type="Google" id="ProtNLM"/>
    </source>
</evidence>
<dbReference type="InterPro" id="IPR036874">
    <property type="entry name" value="Carbonic_anhydrase_sf"/>
</dbReference>
<sequence length="198" mass="21528">MTSRSSEKIASILERNSSYSKTMHVQPPLLNAVIEKNRSLGRRGLYHAPTLASALNSFSVSNLPVLFSLSHISLNPVHARTLISVPEAAIVRNAGGRARPALPSLLALDSLGNTGTILVIHHTDCGMSHYSESEFRNISKAKHPEIDLPAGETFGAIVDPETTVKDDVKYLNSYESWRNVEIAGLVLDTFSGVVKRVI</sequence>
<dbReference type="GO" id="GO:0008270">
    <property type="term" value="F:zinc ion binding"/>
    <property type="evidence" value="ECO:0007669"/>
    <property type="project" value="InterPro"/>
</dbReference>
<keyword evidence="4" id="KW-0862">Zinc</keyword>
<reference evidence="5" key="1">
    <citation type="submission" date="2020-10" db="EMBL/GenBank/DDBJ databases">
        <title>Genome Sequence of Monilinia vaccinii-corymbosi Sheds Light on Mummy Berry Disease Infection of Blueberry and Mating Type.</title>
        <authorList>
            <person name="Yow A.G."/>
            <person name="Zhang Y."/>
            <person name="Bansal K."/>
            <person name="Eacker S.M."/>
            <person name="Sullivan S."/>
            <person name="Liachko I."/>
            <person name="Cubeta M.A."/>
            <person name="Rollins J.A."/>
            <person name="Ashrafi H."/>
        </authorList>
    </citation>
    <scope>NUCLEOTIDE SEQUENCE</scope>
    <source>
        <strain evidence="5">RL-1</strain>
    </source>
</reference>
<evidence type="ECO:0000256" key="4">
    <source>
        <dbReference type="ARBA" id="ARBA00022833"/>
    </source>
</evidence>
<protein>
    <recommendedName>
        <fullName evidence="7">Carbonic anhydrase</fullName>
    </recommendedName>
</protein>
<proteinExistence type="inferred from homology"/>
<dbReference type="PANTHER" id="PTHR43175">
    <property type="entry name" value="CARBONIC ANHYDRASE"/>
    <property type="match status" value="1"/>
</dbReference>
<dbReference type="EMBL" id="CP063408">
    <property type="protein sequence ID" value="QSZ33602.1"/>
    <property type="molecule type" value="Genomic_DNA"/>
</dbReference>
<dbReference type="GO" id="GO:0004089">
    <property type="term" value="F:carbonate dehydratase activity"/>
    <property type="evidence" value="ECO:0007669"/>
    <property type="project" value="InterPro"/>
</dbReference>
<keyword evidence="6" id="KW-1185">Reference proteome</keyword>
<comment type="similarity">
    <text evidence="2">Belongs to the beta-class carbonic anhydrase family.</text>
</comment>
<evidence type="ECO:0000256" key="2">
    <source>
        <dbReference type="ARBA" id="ARBA00006217"/>
    </source>
</evidence>
<dbReference type="SUPFAM" id="SSF53056">
    <property type="entry name" value="beta-carbonic anhydrase, cab"/>
    <property type="match status" value="1"/>
</dbReference>
<evidence type="ECO:0000313" key="5">
    <source>
        <dbReference type="EMBL" id="QSZ33602.1"/>
    </source>
</evidence>